<comment type="caution">
    <text evidence="3">The sequence shown here is derived from an EMBL/GenBank/DDBJ whole genome shotgun (WGS) entry which is preliminary data.</text>
</comment>
<evidence type="ECO:0000259" key="2">
    <source>
        <dbReference type="SMART" id="SM00382"/>
    </source>
</evidence>
<dbReference type="SMART" id="SM00382">
    <property type="entry name" value="AAA"/>
    <property type="match status" value="1"/>
</dbReference>
<dbReference type="InterPro" id="IPR003593">
    <property type="entry name" value="AAA+_ATPase"/>
</dbReference>
<dbReference type="InterPro" id="IPR051162">
    <property type="entry name" value="T4SS_component"/>
</dbReference>
<feature type="domain" description="AAA+ ATPase" evidence="2">
    <location>
        <begin position="344"/>
        <end position="657"/>
    </location>
</feature>
<dbReference type="Pfam" id="PF01935">
    <property type="entry name" value="DUF87"/>
    <property type="match status" value="1"/>
</dbReference>
<dbReference type="GO" id="GO:0003677">
    <property type="term" value="F:DNA binding"/>
    <property type="evidence" value="ECO:0007669"/>
    <property type="project" value="UniProtKB-KW"/>
</dbReference>
<dbReference type="EMBL" id="JAEIOS010000001">
    <property type="protein sequence ID" value="MBI8988153.1"/>
    <property type="molecule type" value="Genomic_DNA"/>
</dbReference>
<keyword evidence="3" id="KW-0238">DNA-binding</keyword>
<keyword evidence="4" id="KW-1185">Reference proteome</keyword>
<gene>
    <name evidence="3" type="ORF">JDV75_00010</name>
</gene>
<feature type="region of interest" description="Disordered" evidence="1">
    <location>
        <begin position="291"/>
        <end position="312"/>
    </location>
</feature>
<reference evidence="3" key="1">
    <citation type="submission" date="2020-12" db="EMBL/GenBank/DDBJ databases">
        <title>Genome public.</title>
        <authorList>
            <person name="Sun Q."/>
        </authorList>
    </citation>
    <scope>NUCLEOTIDE SEQUENCE</scope>
    <source>
        <strain evidence="3">CCM 8863</strain>
    </source>
</reference>
<protein>
    <submittedName>
        <fullName evidence="3">Type IV secretion system DNA-binding domain-containing protein</fullName>
    </submittedName>
</protein>
<dbReference type="AlphaFoldDB" id="A0A934HWD9"/>
<evidence type="ECO:0000313" key="3">
    <source>
        <dbReference type="EMBL" id="MBI8988153.1"/>
    </source>
</evidence>
<dbReference type="PANTHER" id="PTHR30121:SF6">
    <property type="entry name" value="SLR6007 PROTEIN"/>
    <property type="match status" value="1"/>
</dbReference>
<dbReference type="Gene3D" id="3.40.50.300">
    <property type="entry name" value="P-loop containing nucleotide triphosphate hydrolases"/>
    <property type="match status" value="2"/>
</dbReference>
<proteinExistence type="predicted"/>
<evidence type="ECO:0000256" key="1">
    <source>
        <dbReference type="SAM" id="MobiDB-lite"/>
    </source>
</evidence>
<evidence type="ECO:0000313" key="4">
    <source>
        <dbReference type="Proteomes" id="UP000645966"/>
    </source>
</evidence>
<dbReference type="SUPFAM" id="SSF52540">
    <property type="entry name" value="P-loop containing nucleoside triphosphate hydrolases"/>
    <property type="match status" value="1"/>
</dbReference>
<accession>A0A934HWD9</accession>
<dbReference type="CDD" id="cd01127">
    <property type="entry name" value="TrwB_TraG_TraD_VirD4"/>
    <property type="match status" value="1"/>
</dbReference>
<sequence>MNPITVEDTEFMLREPLIIRSNLFDGYPPSRETEVYGTQFRLMAARPLPAEDRAKFHLEFPQMLEALLETTNNAAVEFTMRSDEHCFIETQITVVADNRKVSSEIAGAIRTLSGSAFETSKLTNTVLISAAPEKSRPLLWPVVPKVAVATTGYRFPGTTPPQLRSFQWLKPADFRNDVNVASIVYSDAGTELSVCVMRRGVETAEKRTRHTQIAISVQPPKGLSPTPLTRASLSMQLSGLRIAETSCSPEAITWYAVRTSELERLIPLATASEGTITPGVRVGASPVIPFQPGPKSSDAAPRQHREEVDSSGTIASDLRIGAAPTTIYGSDGPLHDVRIEPVERLRHLHILGQTGTGKSSLIADLAHQISDSDEGMIILDPHGSLVERVAKELSPVARQRTWLIRCGDTDAPVPLNPLATDDPIEREKAIASVCDMFQYLFGSKEYMVVGPRFKERVAMGIRMLYGIHGSLASLVDVPEILSDSQKIKELARETTDSRVKVWARSESAACRSSDHGELVQWVNSKFEEFNGSAHVRGILGSGLDSFDAAQAMDEGRIILIDLSTATLGEQAARLLGYMYLSKIWLGALQRTNTRTFSVIVDEAHLLTAGSLVSMLSEGRKFGLSVILAHQYLDQLSDDLAAAVAGNVGTVIAMRQALKDAHTTAARVGELTVANYLTRQADLTALVNRTAAVPQSKPHTLFVDYNDRAIGFDNDLEALVTSTCRDLGIAVK</sequence>
<dbReference type="RefSeq" id="WP_198737226.1">
    <property type="nucleotide sequence ID" value="NZ_JAEIOS010000001.1"/>
</dbReference>
<dbReference type="PANTHER" id="PTHR30121">
    <property type="entry name" value="UNCHARACTERIZED PROTEIN YJGR-RELATED"/>
    <property type="match status" value="1"/>
</dbReference>
<dbReference type="Proteomes" id="UP000645966">
    <property type="component" value="Unassembled WGS sequence"/>
</dbReference>
<dbReference type="InterPro" id="IPR002789">
    <property type="entry name" value="HerA_central"/>
</dbReference>
<dbReference type="InterPro" id="IPR027417">
    <property type="entry name" value="P-loop_NTPase"/>
</dbReference>
<name>A0A934HWD9_9CORY</name>
<organism evidence="3 4">
    <name type="scientific">Corynebacterium meridianum</name>
    <dbReference type="NCBI Taxonomy" id="2765363"/>
    <lineage>
        <taxon>Bacteria</taxon>
        <taxon>Bacillati</taxon>
        <taxon>Actinomycetota</taxon>
        <taxon>Actinomycetes</taxon>
        <taxon>Mycobacteriales</taxon>
        <taxon>Corynebacteriaceae</taxon>
        <taxon>Corynebacterium</taxon>
    </lineage>
</organism>